<dbReference type="Gene3D" id="1.10.132.60">
    <property type="entry name" value="DNA polymerase family B, C-terminal domain"/>
    <property type="match status" value="1"/>
</dbReference>
<dbReference type="PANTHER" id="PTHR10322">
    <property type="entry name" value="DNA POLYMERASE CATALYTIC SUBUNIT"/>
    <property type="match status" value="1"/>
</dbReference>
<comment type="caution">
    <text evidence="9">The sequence shown here is derived from an EMBL/GenBank/DDBJ whole genome shotgun (WGS) entry which is preliminary data.</text>
</comment>
<dbReference type="AlphaFoldDB" id="A0A520KWW4"/>
<dbReference type="InterPro" id="IPR017964">
    <property type="entry name" value="DNA-dir_DNA_pol_B_CS"/>
</dbReference>
<dbReference type="InterPro" id="IPR006134">
    <property type="entry name" value="DNA-dir_DNA_pol_B_multi_dom"/>
</dbReference>
<evidence type="ECO:0000256" key="5">
    <source>
        <dbReference type="ARBA" id="ARBA00023125"/>
    </source>
</evidence>
<keyword evidence="4" id="KW-0239">DNA-directed DNA polymerase</keyword>
<dbReference type="GO" id="GO:0003887">
    <property type="term" value="F:DNA-directed DNA polymerase activity"/>
    <property type="evidence" value="ECO:0007669"/>
    <property type="project" value="UniProtKB-KW"/>
</dbReference>
<name>A0A520KWW4_9EURY</name>
<organism evidence="9 10">
    <name type="scientific">Candidatus Methanolliviera hydrocarbonicum</name>
    <dbReference type="NCBI Taxonomy" id="2491085"/>
    <lineage>
        <taxon>Archaea</taxon>
        <taxon>Methanobacteriati</taxon>
        <taxon>Methanobacteriota</taxon>
        <taxon>Candidatus Methanoliparia</taxon>
        <taxon>Candidatus Methanoliparales</taxon>
        <taxon>Candidatus Methanollivieraceae</taxon>
        <taxon>Candidatus Methanolliviera</taxon>
    </lineage>
</organism>
<dbReference type="EC" id="2.7.7.7" evidence="1"/>
<keyword evidence="3" id="KW-0548">Nucleotidyltransferase</keyword>
<dbReference type="Pfam" id="PF00136">
    <property type="entry name" value="DNA_pol_B"/>
    <property type="match status" value="1"/>
</dbReference>
<dbReference type="SUPFAM" id="SSF53098">
    <property type="entry name" value="Ribonuclease H-like"/>
    <property type="match status" value="1"/>
</dbReference>
<evidence type="ECO:0000256" key="6">
    <source>
        <dbReference type="ARBA" id="ARBA00049244"/>
    </source>
</evidence>
<dbReference type="Proteomes" id="UP000320766">
    <property type="component" value="Unassembled WGS sequence"/>
</dbReference>
<keyword evidence="2" id="KW-0808">Transferase</keyword>
<dbReference type="InterPro" id="IPR042087">
    <property type="entry name" value="DNA_pol_B_thumb"/>
</dbReference>
<sequence length="684" mass="78271">MQGTVNIYPTSFDTYHAARKFFPNLDGYGLKYLAPLFGIKIKDRVYLDYDEIGIDEKTLEYNRHDVTEQGGITLLLLQQALPLAFLTGLPFEILFPAGTTKIWDQMAMIRAAKYKKIFPATCKVSLVSKQMIKEFGNKKEKKRREEIFQEARKLEDRSEYLKEALRVIKYGEEMPDWVEYPYVNLEYHFPGGKTIKPNEVDSDFLLWWNVIVADVGAMYPTILRAGNIGADTVRLSKKDEIPDDYVWLKSLPKKFLGNICWKDAGDKEGYLVGIKKSKEDGMVNLAMKGIMKMIFRIKRELSKAKAEGVSKEEVQRMQMMYNALKGVRNAGTHGIMTAPNVSCRQFNLWAGAAITTKGQEILDDVLERLNERDIRVVYGDTDGIYAACSKTAPPEVCDLLKNRRFLGYATTLRAEEVAHADKTKNKKIITRKISDFETPWLSEPEKVLRTIEDCNEIWRERLNYPDFELEPEEHSAMLFVKHKNYLVWDIEDGELVMKTKGNNFRASDKAEITAKTLEKIMQSVVRDNISWESEKDEKIRVKDSINEGAKEIISNLNLDDVDVSDLIMTQTVSPPKTYARNRDGSMNTFGQRAAALEKIVGKIGVSTKFRFVVTKSPLPGINNPNKSGVKPIHYMYPIDYLTDEEFSEEIDIEWYRKLVGNYIKGAFGIEDASTGKNMSLDLFM</sequence>
<dbReference type="PROSITE" id="PS00116">
    <property type="entry name" value="DNA_POLYMERASE_B"/>
    <property type="match status" value="1"/>
</dbReference>
<evidence type="ECO:0000313" key="9">
    <source>
        <dbReference type="EMBL" id="RZN69867.1"/>
    </source>
</evidence>
<evidence type="ECO:0000256" key="2">
    <source>
        <dbReference type="ARBA" id="ARBA00022679"/>
    </source>
</evidence>
<evidence type="ECO:0000313" key="10">
    <source>
        <dbReference type="Proteomes" id="UP000320766"/>
    </source>
</evidence>
<dbReference type="SUPFAM" id="SSF56672">
    <property type="entry name" value="DNA/RNA polymerases"/>
    <property type="match status" value="1"/>
</dbReference>
<keyword evidence="7" id="KW-0175">Coiled coil</keyword>
<dbReference type="EMBL" id="RXIL01000066">
    <property type="protein sequence ID" value="RZN69867.1"/>
    <property type="molecule type" value="Genomic_DNA"/>
</dbReference>
<reference evidence="9 10" key="1">
    <citation type="journal article" date="2019" name="Nat. Microbiol.">
        <title>Wide diversity of methane and short-chain alkane metabolisms in uncultured archaea.</title>
        <authorList>
            <person name="Borrel G."/>
            <person name="Adam P.S."/>
            <person name="McKay L.J."/>
            <person name="Chen L.X."/>
            <person name="Sierra-Garcia I.N."/>
            <person name="Sieber C.M."/>
            <person name="Letourneur Q."/>
            <person name="Ghozlane A."/>
            <person name="Andersen G.L."/>
            <person name="Li W.J."/>
            <person name="Hallam S.J."/>
            <person name="Muyzer G."/>
            <person name="de Oliveira V.M."/>
            <person name="Inskeep W.P."/>
            <person name="Banfield J.F."/>
            <person name="Gribaldo S."/>
        </authorList>
    </citation>
    <scope>NUCLEOTIDE SEQUENCE [LARGE SCALE GENOMIC DNA]</scope>
    <source>
        <strain evidence="9">NM1b</strain>
    </source>
</reference>
<gene>
    <name evidence="9" type="ORF">EF807_04045</name>
</gene>
<dbReference type="PANTHER" id="PTHR10322:SF23">
    <property type="entry name" value="DNA POLYMERASE DELTA CATALYTIC SUBUNIT"/>
    <property type="match status" value="1"/>
</dbReference>
<evidence type="ECO:0000259" key="8">
    <source>
        <dbReference type="Pfam" id="PF00136"/>
    </source>
</evidence>
<evidence type="ECO:0000256" key="7">
    <source>
        <dbReference type="SAM" id="Coils"/>
    </source>
</evidence>
<evidence type="ECO:0000256" key="4">
    <source>
        <dbReference type="ARBA" id="ARBA00022932"/>
    </source>
</evidence>
<proteinExistence type="predicted"/>
<protein>
    <recommendedName>
        <fullName evidence="1">DNA-directed DNA polymerase</fullName>
        <ecNumber evidence="1">2.7.7.7</ecNumber>
    </recommendedName>
</protein>
<dbReference type="InterPro" id="IPR023211">
    <property type="entry name" value="DNA_pol_palm_dom_sf"/>
</dbReference>
<dbReference type="InterPro" id="IPR050240">
    <property type="entry name" value="DNA_pol_type-B"/>
</dbReference>
<dbReference type="InterPro" id="IPR043502">
    <property type="entry name" value="DNA/RNA_pol_sf"/>
</dbReference>
<evidence type="ECO:0000256" key="3">
    <source>
        <dbReference type="ARBA" id="ARBA00022695"/>
    </source>
</evidence>
<comment type="catalytic activity">
    <reaction evidence="6">
        <text>DNA(n) + a 2'-deoxyribonucleoside 5'-triphosphate = DNA(n+1) + diphosphate</text>
        <dbReference type="Rhea" id="RHEA:22508"/>
        <dbReference type="Rhea" id="RHEA-COMP:17339"/>
        <dbReference type="Rhea" id="RHEA-COMP:17340"/>
        <dbReference type="ChEBI" id="CHEBI:33019"/>
        <dbReference type="ChEBI" id="CHEBI:61560"/>
        <dbReference type="ChEBI" id="CHEBI:173112"/>
        <dbReference type="EC" id="2.7.7.7"/>
    </reaction>
</comment>
<dbReference type="Gene3D" id="3.90.1600.10">
    <property type="entry name" value="Palm domain of DNA polymerase"/>
    <property type="match status" value="1"/>
</dbReference>
<accession>A0A520KWW4</accession>
<dbReference type="InterPro" id="IPR012337">
    <property type="entry name" value="RNaseH-like_sf"/>
</dbReference>
<feature type="domain" description="DNA-directed DNA polymerase family B multifunctional" evidence="8">
    <location>
        <begin position="189"/>
        <end position="397"/>
    </location>
</feature>
<dbReference type="GO" id="GO:0003677">
    <property type="term" value="F:DNA binding"/>
    <property type="evidence" value="ECO:0007669"/>
    <property type="project" value="UniProtKB-KW"/>
</dbReference>
<evidence type="ECO:0000256" key="1">
    <source>
        <dbReference type="ARBA" id="ARBA00012417"/>
    </source>
</evidence>
<keyword evidence="5" id="KW-0238">DNA-binding</keyword>
<dbReference type="GO" id="GO:0000166">
    <property type="term" value="F:nucleotide binding"/>
    <property type="evidence" value="ECO:0007669"/>
    <property type="project" value="InterPro"/>
</dbReference>
<feature type="coiled-coil region" evidence="7">
    <location>
        <begin position="137"/>
        <end position="164"/>
    </location>
</feature>